<gene>
    <name evidence="2" type="ORF">A4A58_20735</name>
</gene>
<dbReference type="EMBL" id="LVYV01000002">
    <property type="protein sequence ID" value="KZD24773.1"/>
    <property type="molecule type" value="Genomic_DNA"/>
</dbReference>
<dbReference type="Proteomes" id="UP000076574">
    <property type="component" value="Unassembled WGS sequence"/>
</dbReference>
<reference evidence="2 3" key="1">
    <citation type="submission" date="2016-03" db="EMBL/GenBank/DDBJ databases">
        <title>Microsymbionts genomes from the relict species Vavilovia formosa (Stev.) Fed.</title>
        <authorList>
            <person name="Kopat V."/>
            <person name="Chirak E."/>
            <person name="Kimeklis A."/>
            <person name="Andronov E."/>
        </authorList>
    </citation>
    <scope>NUCLEOTIDE SEQUENCE [LARGE SCALE GENOMIC DNA]</scope>
    <source>
        <strain evidence="2 3">Vaf07</strain>
    </source>
</reference>
<sequence length="138" mass="15870">MWRDIQAYARGQWLTIKYFDENITPLIGESLLHPIPNTRPMPDSWGLAFALATTGGRPVRCYIRREVLDDRVSYQRMSDVFDYFSEHADVFYGVAQRKFDSGEFDEDGRIVIGNDDVHAEPLPDTRGSRRAEKRSSAP</sequence>
<name>A0A164AGH3_9BRAD</name>
<protein>
    <recommendedName>
        <fullName evidence="4">DUF1488 domain-containing protein</fullName>
    </recommendedName>
</protein>
<evidence type="ECO:0000313" key="2">
    <source>
        <dbReference type="EMBL" id="KZD24773.1"/>
    </source>
</evidence>
<dbReference type="Pfam" id="PF07369">
    <property type="entry name" value="DUF1488"/>
    <property type="match status" value="1"/>
</dbReference>
<organism evidence="2 3">
    <name type="scientific">Tardiphaga robiniae</name>
    <dbReference type="NCBI Taxonomy" id="943830"/>
    <lineage>
        <taxon>Bacteria</taxon>
        <taxon>Pseudomonadati</taxon>
        <taxon>Pseudomonadota</taxon>
        <taxon>Alphaproteobacteria</taxon>
        <taxon>Hyphomicrobiales</taxon>
        <taxon>Nitrobacteraceae</taxon>
        <taxon>Tardiphaga</taxon>
    </lineage>
</organism>
<comment type="caution">
    <text evidence="2">The sequence shown here is derived from an EMBL/GenBank/DDBJ whole genome shotgun (WGS) entry which is preliminary data.</text>
</comment>
<evidence type="ECO:0000256" key="1">
    <source>
        <dbReference type="SAM" id="MobiDB-lite"/>
    </source>
</evidence>
<evidence type="ECO:0000313" key="3">
    <source>
        <dbReference type="Proteomes" id="UP000076574"/>
    </source>
</evidence>
<keyword evidence="3" id="KW-1185">Reference proteome</keyword>
<evidence type="ECO:0008006" key="4">
    <source>
        <dbReference type="Google" id="ProtNLM"/>
    </source>
</evidence>
<dbReference type="SUPFAM" id="SSF160272">
    <property type="entry name" value="Shew3726-like"/>
    <property type="match status" value="1"/>
</dbReference>
<dbReference type="InterPro" id="IPR009962">
    <property type="entry name" value="DUF1488"/>
</dbReference>
<dbReference type="AlphaFoldDB" id="A0A164AGH3"/>
<feature type="region of interest" description="Disordered" evidence="1">
    <location>
        <begin position="114"/>
        <end position="138"/>
    </location>
</feature>
<accession>A0A164AGH3</accession>
<proteinExistence type="predicted"/>
<dbReference type="InterPro" id="IPR036692">
    <property type="entry name" value="Shew3726-like_sf"/>
</dbReference>
<feature type="compositionally biased region" description="Basic and acidic residues" evidence="1">
    <location>
        <begin position="115"/>
        <end position="138"/>
    </location>
</feature>